<proteinExistence type="predicted"/>
<dbReference type="Proteomes" id="UP000623926">
    <property type="component" value="Chromosome"/>
</dbReference>
<gene>
    <name evidence="4" type="ORF">I6J41_29830</name>
    <name evidence="3" type="ORF">I6J42_04185</name>
</gene>
<evidence type="ECO:0000256" key="1">
    <source>
        <dbReference type="SAM" id="MobiDB-lite"/>
    </source>
</evidence>
<sequence>MVPWLVFGGYCVAVVWAGWIAWRARAAVADPPVPERAFDAPELALLRGRGRGTDAVAACVGGLLLREELVAVPGGVTFNDLTVRDGAFTTREPDPDATPKPLDRVVLAEARAHRLGRRGPGYDRPGLSVRALADTRTVRAELARMRHALSEEGLLDGPPVRARFRRGLLPLRALAGAGVVAVLAIVPIGDPVPLVLATTAAAIAAVSFVPPAVRTSERLVREAAEEHPVSRSEATGDADAFARGIALYGPSVLHRRYPRLAPPPSPPPRERNSGSGSGHGGSAWGGGCGTSSGGCGSGCGGGD</sequence>
<evidence type="ECO:0000256" key="2">
    <source>
        <dbReference type="SAM" id="Phobius"/>
    </source>
</evidence>
<dbReference type="InterPro" id="IPR026467">
    <property type="entry name" value="Ser/Gly_Cys_C_dom"/>
</dbReference>
<dbReference type="GeneID" id="63983807"/>
<keyword evidence="5" id="KW-1185">Reference proteome</keyword>
<dbReference type="Proteomes" id="UP000598054">
    <property type="component" value="Chromosome"/>
</dbReference>
<name>A0ABD7CSN7_9ACTN</name>
<evidence type="ECO:0000313" key="6">
    <source>
        <dbReference type="Proteomes" id="UP000623926"/>
    </source>
</evidence>
<evidence type="ECO:0000313" key="4">
    <source>
        <dbReference type="EMBL" id="QRV44479.1"/>
    </source>
</evidence>
<keyword evidence="2" id="KW-0472">Membrane</keyword>
<feature type="transmembrane region" description="Helical" evidence="2">
    <location>
        <begin position="194"/>
        <end position="213"/>
    </location>
</feature>
<dbReference type="NCBIfam" id="TIGR04222">
    <property type="entry name" value="near_uncomplex"/>
    <property type="match status" value="1"/>
</dbReference>
<protein>
    <submittedName>
        <fullName evidence="3">TIGR04222 domain-containing membrane protein</fullName>
    </submittedName>
</protein>
<evidence type="ECO:0000313" key="3">
    <source>
        <dbReference type="EMBL" id="QRV33328.1"/>
    </source>
</evidence>
<feature type="region of interest" description="Disordered" evidence="1">
    <location>
        <begin position="256"/>
        <end position="303"/>
    </location>
</feature>
<dbReference type="AlphaFoldDB" id="A0ABD7CSN7"/>
<dbReference type="RefSeq" id="WP_030278057.1">
    <property type="nucleotide sequence ID" value="NZ_CP070242.1"/>
</dbReference>
<organism evidence="3 6">
    <name type="scientific">Streptomyces californicus</name>
    <dbReference type="NCBI Taxonomy" id="67351"/>
    <lineage>
        <taxon>Bacteria</taxon>
        <taxon>Bacillati</taxon>
        <taxon>Actinomycetota</taxon>
        <taxon>Actinomycetes</taxon>
        <taxon>Kitasatosporales</taxon>
        <taxon>Streptomycetaceae</taxon>
        <taxon>Streptomyces</taxon>
    </lineage>
</organism>
<feature type="transmembrane region" description="Helical" evidence="2">
    <location>
        <begin position="6"/>
        <end position="22"/>
    </location>
</feature>
<evidence type="ECO:0000313" key="5">
    <source>
        <dbReference type="Proteomes" id="UP000598054"/>
    </source>
</evidence>
<dbReference type="EMBL" id="CP070249">
    <property type="protein sequence ID" value="QRV44479.1"/>
    <property type="molecule type" value="Genomic_DNA"/>
</dbReference>
<feature type="compositionally biased region" description="Gly residues" evidence="1">
    <location>
        <begin position="275"/>
        <end position="303"/>
    </location>
</feature>
<feature type="transmembrane region" description="Helical" evidence="2">
    <location>
        <begin position="169"/>
        <end position="188"/>
    </location>
</feature>
<accession>A0ABD7CSN7</accession>
<keyword evidence="2" id="KW-0812">Transmembrane</keyword>
<dbReference type="EMBL" id="CP070245">
    <property type="protein sequence ID" value="QRV33328.1"/>
    <property type="molecule type" value="Genomic_DNA"/>
</dbReference>
<keyword evidence="2" id="KW-1133">Transmembrane helix</keyword>
<reference evidence="5 6" key="1">
    <citation type="submission" date="2021-02" db="EMBL/GenBank/DDBJ databases">
        <title>FDA dAtabase for Regulatory Grade micrObial Sequences (FDA-ARGOS): Supporting development and validation of Infectious Disease Dx tests.</title>
        <authorList>
            <person name="Sproer C."/>
            <person name="Gronow S."/>
            <person name="Severitt S."/>
            <person name="Schroder I."/>
            <person name="Tallon L."/>
            <person name="Sadzewicz L."/>
            <person name="Zhao X."/>
            <person name="Boylan J."/>
            <person name="Ott S."/>
            <person name="Bowen H."/>
            <person name="Vavikolanu K."/>
            <person name="Mehta A."/>
            <person name="Aluvathingal J."/>
            <person name="Nadendla S."/>
            <person name="Lowell S."/>
            <person name="Myers T."/>
            <person name="Yan Y."/>
            <person name="Sichtig H."/>
        </authorList>
    </citation>
    <scope>NUCLEOTIDE SEQUENCE [LARGE SCALE GENOMIC DNA]</scope>
    <source>
        <strain evidence="4 5">FDAARGOS_1211</strain>
        <strain evidence="3 6">FDAARGOS_1212</strain>
    </source>
</reference>